<dbReference type="Pfam" id="PF02089">
    <property type="entry name" value="Palm_thioest"/>
    <property type="match status" value="1"/>
</dbReference>
<evidence type="ECO:0000313" key="2">
    <source>
        <dbReference type="Proteomes" id="UP000001589"/>
    </source>
</evidence>
<name>A2BV15_PROM5</name>
<gene>
    <name evidence="1" type="ordered locus">P9515_04171</name>
</gene>
<dbReference type="PANTHER" id="PTHR47909:SF2">
    <property type="entry name" value="GPI INOSITOL-DEACYLASE"/>
    <property type="match status" value="1"/>
</dbReference>
<protein>
    <recommendedName>
        <fullName evidence="3">Esterase/lipase/thioesterase family active site</fullName>
    </recommendedName>
</protein>
<dbReference type="Proteomes" id="UP000001589">
    <property type="component" value="Chromosome"/>
</dbReference>
<proteinExistence type="predicted"/>
<sequence>MYVVDVTRKDWFQSNSVQGWVDILNKVKDTVNIALVENNSTKIDFIGHSSGGVMMRLYLSDEPFNNKIFNGKSHTKNLITLGSPHQAVKATALRKFVDEKYPGNFFKNINYISVGGEVEIKSKQTSLITKLVARGSYKSISGDKNANGDGLVPLSSSLLEGSQQIILPETVHGGLFGNNWYCSSSKVREWWKQIHWK</sequence>
<dbReference type="AlphaFoldDB" id="A2BV15"/>
<evidence type="ECO:0000313" key="1">
    <source>
        <dbReference type="EMBL" id="ABM71626.1"/>
    </source>
</evidence>
<dbReference type="SUPFAM" id="SSF53474">
    <property type="entry name" value="alpha/beta-Hydrolases"/>
    <property type="match status" value="1"/>
</dbReference>
<organism evidence="1 2">
    <name type="scientific">Prochlorococcus marinus (strain MIT 9515)</name>
    <dbReference type="NCBI Taxonomy" id="167542"/>
    <lineage>
        <taxon>Bacteria</taxon>
        <taxon>Bacillati</taxon>
        <taxon>Cyanobacteriota</taxon>
        <taxon>Cyanophyceae</taxon>
        <taxon>Synechococcales</taxon>
        <taxon>Prochlorococcaceae</taxon>
        <taxon>Prochlorococcus</taxon>
    </lineage>
</organism>
<dbReference type="EMBL" id="CP000552">
    <property type="protein sequence ID" value="ABM71626.1"/>
    <property type="molecule type" value="Genomic_DNA"/>
</dbReference>
<dbReference type="Gene3D" id="3.40.50.1820">
    <property type="entry name" value="alpha/beta hydrolase"/>
    <property type="match status" value="1"/>
</dbReference>
<dbReference type="OrthoDB" id="452945at2"/>
<dbReference type="HOGENOM" id="CLU_065036_1_1_3"/>
<dbReference type="STRING" id="167542.P9515_04171"/>
<accession>A2BV15</accession>
<evidence type="ECO:0008006" key="3">
    <source>
        <dbReference type="Google" id="ProtNLM"/>
    </source>
</evidence>
<dbReference type="InterPro" id="IPR029058">
    <property type="entry name" value="AB_hydrolase_fold"/>
</dbReference>
<dbReference type="KEGG" id="pmc:P9515_04171"/>
<dbReference type="eggNOG" id="COG1075">
    <property type="taxonomic scope" value="Bacteria"/>
</dbReference>
<reference evidence="1 2" key="1">
    <citation type="journal article" date="2007" name="PLoS Genet.">
        <title>Patterns and implications of gene gain and loss in the evolution of Prochlorococcus.</title>
        <authorList>
            <person name="Kettler G.C."/>
            <person name="Martiny A.C."/>
            <person name="Huang K."/>
            <person name="Zucker J."/>
            <person name="Coleman M.L."/>
            <person name="Rodrigue S."/>
            <person name="Chen F."/>
            <person name="Lapidus A."/>
            <person name="Ferriera S."/>
            <person name="Johnson J."/>
            <person name="Steglich C."/>
            <person name="Church G.M."/>
            <person name="Richardson P."/>
            <person name="Chisholm S.W."/>
        </authorList>
    </citation>
    <scope>NUCLEOTIDE SEQUENCE [LARGE SCALE GENOMIC DNA]</scope>
    <source>
        <strain evidence="1 2">MIT 9515</strain>
    </source>
</reference>
<dbReference type="PANTHER" id="PTHR47909">
    <property type="entry name" value="ALPHA/BETA-HYDROLASES SUPERFAMILY PROTEIN"/>
    <property type="match status" value="1"/>
</dbReference>